<dbReference type="InterPro" id="IPR011964">
    <property type="entry name" value="YVTN_b-propeller_repeat"/>
</dbReference>
<dbReference type="PANTHER" id="PTHR47197">
    <property type="entry name" value="PROTEIN NIRF"/>
    <property type="match status" value="1"/>
</dbReference>
<evidence type="ECO:0000313" key="5">
    <source>
        <dbReference type="Proteomes" id="UP000198765"/>
    </source>
</evidence>
<dbReference type="NCBIfam" id="TIGR02276">
    <property type="entry name" value="beta_rpt_yvtn"/>
    <property type="match status" value="1"/>
</dbReference>
<dbReference type="Pfam" id="PF21783">
    <property type="entry name" value="YNCE"/>
    <property type="match status" value="1"/>
</dbReference>
<evidence type="ECO:0000313" key="4">
    <source>
        <dbReference type="EMBL" id="SBT43068.1"/>
    </source>
</evidence>
<evidence type="ECO:0000256" key="2">
    <source>
        <dbReference type="SAM" id="MobiDB-lite"/>
    </source>
</evidence>
<name>A0A1A8ZGV2_9ACTN</name>
<dbReference type="SUPFAM" id="SSF50974">
    <property type="entry name" value="Nitrous oxide reductase, N-terminal domain"/>
    <property type="match status" value="1"/>
</dbReference>
<organism evidence="4 5">
    <name type="scientific">Micromonospora narathiwatensis</name>
    <dbReference type="NCBI Taxonomy" id="299146"/>
    <lineage>
        <taxon>Bacteria</taxon>
        <taxon>Bacillati</taxon>
        <taxon>Actinomycetota</taxon>
        <taxon>Actinomycetes</taxon>
        <taxon>Micromonosporales</taxon>
        <taxon>Micromonosporaceae</taxon>
        <taxon>Micromonospora</taxon>
    </lineage>
</organism>
<evidence type="ECO:0000259" key="3">
    <source>
        <dbReference type="Pfam" id="PF21783"/>
    </source>
</evidence>
<dbReference type="InterPro" id="IPR011045">
    <property type="entry name" value="N2O_reductase_N"/>
</dbReference>
<evidence type="ECO:0000256" key="1">
    <source>
        <dbReference type="ARBA" id="ARBA00022729"/>
    </source>
</evidence>
<dbReference type="EMBL" id="LT594324">
    <property type="protein sequence ID" value="SBT43068.1"/>
    <property type="molecule type" value="Genomic_DNA"/>
</dbReference>
<dbReference type="Proteomes" id="UP000198765">
    <property type="component" value="Chromosome I"/>
</dbReference>
<dbReference type="InterPro" id="IPR048433">
    <property type="entry name" value="YNCE-like_beta-prop"/>
</dbReference>
<dbReference type="InterPro" id="IPR051200">
    <property type="entry name" value="Host-pathogen_enzymatic-act"/>
</dbReference>
<keyword evidence="1" id="KW-0732">Signal</keyword>
<proteinExistence type="predicted"/>
<gene>
    <name evidence="4" type="ORF">GA0070621_1681</name>
</gene>
<feature type="domain" description="YNCE-like beta-propeller" evidence="3">
    <location>
        <begin position="168"/>
        <end position="463"/>
    </location>
</feature>
<reference evidence="4 5" key="1">
    <citation type="submission" date="2016-06" db="EMBL/GenBank/DDBJ databases">
        <authorList>
            <person name="Kjaerup R.B."/>
            <person name="Dalgaard T.S."/>
            <person name="Juul-Madsen H.R."/>
        </authorList>
    </citation>
    <scope>NUCLEOTIDE SEQUENCE [LARGE SCALE GENOMIC DNA]</scope>
    <source>
        <strain evidence="4 5">DSM 45248</strain>
    </source>
</reference>
<accession>A0A1A8ZGV2</accession>
<dbReference type="Gene3D" id="2.130.10.10">
    <property type="entry name" value="YVTN repeat-like/Quinoprotein amine dehydrogenase"/>
    <property type="match status" value="2"/>
</dbReference>
<feature type="region of interest" description="Disordered" evidence="2">
    <location>
        <begin position="56"/>
        <end position="78"/>
    </location>
</feature>
<keyword evidence="5" id="KW-1185">Reference proteome</keyword>
<dbReference type="AlphaFoldDB" id="A0A1A8ZGV2"/>
<dbReference type="InterPro" id="IPR015943">
    <property type="entry name" value="WD40/YVTN_repeat-like_dom_sf"/>
</dbReference>
<sequence length="481" mass="52116">MVKIHLGWTYPHVNAYLPAHPSEKRGAGRLGSVPGRPCAVVADRARQDDQERLRGAAVAKSSFSRVDPHPDFLSKRPTGTNATIRMRKVMTWRRGGLLAGTVLLLGAACTTTTEAERQQPPAGPSKTSAGTPFGPLVAGMPGYPSPGNVYAGVGPNLLAEPVRGDKALVYVPNTKSNDVSVIDPKTYRVVDTFPGGPEPQHVVPSYDLRTLYVASSKIPDGGLVPIDPRTGKPGAFRKLEDVYNLYFTPDGRQAIVVAEAYQRLDFYDLANWQRVRSVRFPECKGVNHMDYSADGKVMMFSCEFANRMLVLDTVSLRKLREFTLTETADGMPQDTRLTPDGQHFLVADMHANGVYVFDAGATRQTAFIPTGKGAHGIYFSRDGKLGYVTNRDAGSITVLDLATLKPTTTWKIPGGGSPDMGGLSADGTALWLSGRYHNEVYVLRTSDGKLLARIPVGSGPHGLTVWPQPGRYSLGHTANIR</sequence>
<dbReference type="PANTHER" id="PTHR47197:SF3">
    <property type="entry name" value="DIHYDRO-HEME D1 DEHYDROGENASE"/>
    <property type="match status" value="1"/>
</dbReference>
<dbReference type="PATRIC" id="fig|299146.4.peg.1739"/>
<protein>
    <submittedName>
        <fullName evidence="4">40-residue YVTN family beta-propeller repeat-containing protein</fullName>
    </submittedName>
</protein>